<name>A0ABS5QM97_9BACT</name>
<evidence type="ECO:0000313" key="1">
    <source>
        <dbReference type="EMBL" id="MBS8121836.1"/>
    </source>
</evidence>
<proteinExistence type="predicted"/>
<dbReference type="EMBL" id="JAEDAM010000018">
    <property type="protein sequence ID" value="MBS8121836.1"/>
    <property type="molecule type" value="Genomic_DNA"/>
</dbReference>
<sequence>MGDYIIYCPNKPREIKRFINLLLKQNIVKNIKRINYVKSFTKNSKGEIQKDEEKILIINGCDDIEKVVNISKGIIGEGVYLLK</sequence>
<gene>
    <name evidence="1" type="ORF">VAMP_30n184</name>
</gene>
<organism evidence="1 2">
    <name type="scientific">Candidatus Vampirococcus lugosii</name>
    <dbReference type="NCBI Taxonomy" id="2789015"/>
    <lineage>
        <taxon>Bacteria</taxon>
        <taxon>Candidatus Absconditibacteriota</taxon>
        <taxon>Vampirococcus</taxon>
    </lineage>
</organism>
<reference evidence="1 2" key="1">
    <citation type="journal article" date="2021" name="Nat. Commun.">
        <title>Reductive evolution and unique predatory mode in the CPR bacterium Vampirococcus lugosii.</title>
        <authorList>
            <person name="Moreira D."/>
            <person name="Zivanovic Y."/>
            <person name="Lopez-Archilla A.I."/>
            <person name="Iniesto M."/>
            <person name="Lopez-Garcia P."/>
        </authorList>
    </citation>
    <scope>NUCLEOTIDE SEQUENCE [LARGE SCALE GENOMIC DNA]</scope>
    <source>
        <strain evidence="1">Chiprana</strain>
    </source>
</reference>
<evidence type="ECO:0000313" key="2">
    <source>
        <dbReference type="Proteomes" id="UP000680365"/>
    </source>
</evidence>
<keyword evidence="2" id="KW-1185">Reference proteome</keyword>
<comment type="caution">
    <text evidence="1">The sequence shown here is derived from an EMBL/GenBank/DDBJ whole genome shotgun (WGS) entry which is preliminary data.</text>
</comment>
<dbReference type="RefSeq" id="WP_213348754.1">
    <property type="nucleotide sequence ID" value="NZ_JAEDAM010000018.1"/>
</dbReference>
<protein>
    <submittedName>
        <fullName evidence="1">Uncharacterized protein</fullName>
    </submittedName>
</protein>
<dbReference type="Proteomes" id="UP000680365">
    <property type="component" value="Unassembled WGS sequence"/>
</dbReference>
<accession>A0ABS5QM97</accession>